<accession>A0A317K7D3</accession>
<gene>
    <name evidence="1" type="ORF">DLJ46_10090</name>
</gene>
<organism evidence="1 2">
    <name type="scientific">Micromonospora globispora</name>
    <dbReference type="NCBI Taxonomy" id="1450148"/>
    <lineage>
        <taxon>Bacteria</taxon>
        <taxon>Bacillati</taxon>
        <taxon>Actinomycetota</taxon>
        <taxon>Actinomycetes</taxon>
        <taxon>Micromonosporales</taxon>
        <taxon>Micromonosporaceae</taxon>
        <taxon>Micromonospora</taxon>
    </lineage>
</organism>
<dbReference type="InterPro" id="IPR019646">
    <property type="entry name" value="Aminoglyc_AdlTrfase"/>
</dbReference>
<sequence length="180" mass="19852">MIFRIAILSHWRHRGPVCQDPRMNGDQVTALLDEFAAHGLRVWVAGGWAVDAVTGRRTRPHGDLDLAIDAAQQRELLDLLDRLGFVTTVDWLPVRAELTAPDGREVDIHPVAFQRDGSGVQEGLDGQTFEYAADGFAEGVVAGRRVPCLSVAQQLRFREGYPLRDVDHHDIALLRAAGQG</sequence>
<dbReference type="OrthoDB" id="9800567at2"/>
<protein>
    <submittedName>
        <fullName evidence="1">Amino acid transporter</fullName>
    </submittedName>
</protein>
<evidence type="ECO:0000313" key="1">
    <source>
        <dbReference type="EMBL" id="PWU49105.1"/>
    </source>
</evidence>
<dbReference type="Pfam" id="PF10706">
    <property type="entry name" value="Aminoglyc_resit"/>
    <property type="match status" value="1"/>
</dbReference>
<name>A0A317K7D3_9ACTN</name>
<evidence type="ECO:0000313" key="2">
    <source>
        <dbReference type="Proteomes" id="UP000245683"/>
    </source>
</evidence>
<proteinExistence type="predicted"/>
<dbReference type="Proteomes" id="UP000245683">
    <property type="component" value="Unassembled WGS sequence"/>
</dbReference>
<reference evidence="2" key="1">
    <citation type="submission" date="2018-05" db="EMBL/GenBank/DDBJ databases">
        <title>Micromonospora globispora sp. nov. and Micromonospora rugosa sp. nov., isolated from marine sediment.</title>
        <authorList>
            <person name="Carro L."/>
            <person name="Aysel V."/>
            <person name="Cetin D."/>
            <person name="Igual J.M."/>
            <person name="Klenk H.-P."/>
            <person name="Trujillo M.E."/>
            <person name="Sahin N."/>
        </authorList>
    </citation>
    <scope>NUCLEOTIDE SEQUENCE [LARGE SCALE GENOMIC DNA]</scope>
    <source>
        <strain evidence="2">S2904</strain>
    </source>
</reference>
<dbReference type="Gene3D" id="3.30.460.40">
    <property type="match status" value="1"/>
</dbReference>
<dbReference type="EMBL" id="QGSV01000145">
    <property type="protein sequence ID" value="PWU49105.1"/>
    <property type="molecule type" value="Genomic_DNA"/>
</dbReference>
<comment type="caution">
    <text evidence="1">The sequence shown here is derived from an EMBL/GenBank/DDBJ whole genome shotgun (WGS) entry which is preliminary data.</text>
</comment>
<dbReference type="AlphaFoldDB" id="A0A317K7D3"/>
<keyword evidence="2" id="KW-1185">Reference proteome</keyword>